<keyword evidence="1" id="KW-0812">Transmembrane</keyword>
<organism evidence="2 3">
    <name type="scientific">Vespula pensylvanica</name>
    <name type="common">Western yellow jacket</name>
    <name type="synonym">Wasp</name>
    <dbReference type="NCBI Taxonomy" id="30213"/>
    <lineage>
        <taxon>Eukaryota</taxon>
        <taxon>Metazoa</taxon>
        <taxon>Ecdysozoa</taxon>
        <taxon>Arthropoda</taxon>
        <taxon>Hexapoda</taxon>
        <taxon>Insecta</taxon>
        <taxon>Pterygota</taxon>
        <taxon>Neoptera</taxon>
        <taxon>Endopterygota</taxon>
        <taxon>Hymenoptera</taxon>
        <taxon>Apocrita</taxon>
        <taxon>Aculeata</taxon>
        <taxon>Vespoidea</taxon>
        <taxon>Vespidae</taxon>
        <taxon>Vespinae</taxon>
        <taxon>Vespula</taxon>
    </lineage>
</organism>
<keyword evidence="1" id="KW-1133">Transmembrane helix</keyword>
<accession>A0A834KBW1</accession>
<dbReference type="AlphaFoldDB" id="A0A834KBW1"/>
<reference evidence="2" key="1">
    <citation type="journal article" date="2020" name="G3 (Bethesda)">
        <title>High-Quality Assemblies for Three Invasive Social Wasps from the &lt;i&gt;Vespula&lt;/i&gt; Genus.</title>
        <authorList>
            <person name="Harrop T.W.R."/>
            <person name="Guhlin J."/>
            <person name="McLaughlin G.M."/>
            <person name="Permina E."/>
            <person name="Stockwell P."/>
            <person name="Gilligan J."/>
            <person name="Le Lec M.F."/>
            <person name="Gruber M.A.M."/>
            <person name="Quinn O."/>
            <person name="Lovegrove M."/>
            <person name="Duncan E.J."/>
            <person name="Remnant E.J."/>
            <person name="Van Eeckhoven J."/>
            <person name="Graham B."/>
            <person name="Knapp R.A."/>
            <person name="Langford K.W."/>
            <person name="Kronenberg Z."/>
            <person name="Press M.O."/>
            <person name="Eacker S.M."/>
            <person name="Wilson-Rankin E.E."/>
            <person name="Purcell J."/>
            <person name="Lester P.J."/>
            <person name="Dearden P.K."/>
        </authorList>
    </citation>
    <scope>NUCLEOTIDE SEQUENCE</scope>
    <source>
        <strain evidence="2">Volc-1</strain>
    </source>
</reference>
<proteinExistence type="predicted"/>
<dbReference type="EMBL" id="JACSDY010000017">
    <property type="protein sequence ID" value="KAF7402014.1"/>
    <property type="molecule type" value="Genomic_DNA"/>
</dbReference>
<evidence type="ECO:0000256" key="1">
    <source>
        <dbReference type="SAM" id="Phobius"/>
    </source>
</evidence>
<keyword evidence="1" id="KW-0472">Membrane</keyword>
<sequence>MLATVSPLLPLMAFNVQSRLSRVVAVGLPTATTTTGFVRVLLMAVGRSREGRKKLGYGIAGNPTSDFITERWVSSSPYFVSSTLFVISTALMECESSVKSENPSDALEIPTDLKSRRGIEGGSGRYPEWITESDGIAERKALLLYSVATPHHSTTFTKNTRLDLSENPDSSYSLPSLCISEIYIRCALDETLAFILAFILREPSDTTSRVKVTDKEIAENLLQ</sequence>
<keyword evidence="3" id="KW-1185">Reference proteome</keyword>
<gene>
    <name evidence="2" type="ORF">H0235_015350</name>
</gene>
<evidence type="ECO:0000313" key="3">
    <source>
        <dbReference type="Proteomes" id="UP000600918"/>
    </source>
</evidence>
<protein>
    <submittedName>
        <fullName evidence="2">Uncharacterized protein</fullName>
    </submittedName>
</protein>
<name>A0A834KBW1_VESPE</name>
<dbReference type="Proteomes" id="UP000600918">
    <property type="component" value="Unassembled WGS sequence"/>
</dbReference>
<feature type="transmembrane region" description="Helical" evidence="1">
    <location>
        <begin position="23"/>
        <end position="45"/>
    </location>
</feature>
<evidence type="ECO:0000313" key="2">
    <source>
        <dbReference type="EMBL" id="KAF7402014.1"/>
    </source>
</evidence>
<comment type="caution">
    <text evidence="2">The sequence shown here is derived from an EMBL/GenBank/DDBJ whole genome shotgun (WGS) entry which is preliminary data.</text>
</comment>